<evidence type="ECO:0000313" key="2">
    <source>
        <dbReference type="EMBL" id="KAA6359392.1"/>
    </source>
</evidence>
<name>A0A5J4TND1_9EUKA</name>
<gene>
    <name evidence="2" type="ORF">EZS28_045081</name>
</gene>
<keyword evidence="1" id="KW-0732">Signal</keyword>
<evidence type="ECO:0000313" key="3">
    <source>
        <dbReference type="Proteomes" id="UP000324800"/>
    </source>
</evidence>
<evidence type="ECO:0000256" key="1">
    <source>
        <dbReference type="SAM" id="SignalP"/>
    </source>
</evidence>
<sequence>MPLCKYSTYSQPRILQLLLLIAAIIVHPDPHSKGDKGHLQIKQGRFHIHIFEAAGLVERKANQQDQRNQSELRICRQ</sequence>
<proteinExistence type="predicted"/>
<dbReference type="EMBL" id="SNRW01028452">
    <property type="protein sequence ID" value="KAA6359392.1"/>
    <property type="molecule type" value="Genomic_DNA"/>
</dbReference>
<protein>
    <recommendedName>
        <fullName evidence="4">Secreted protein</fullName>
    </recommendedName>
</protein>
<accession>A0A5J4TND1</accession>
<dbReference type="Proteomes" id="UP000324800">
    <property type="component" value="Unassembled WGS sequence"/>
</dbReference>
<feature type="chain" id="PRO_5023810190" description="Secreted protein" evidence="1">
    <location>
        <begin position="29"/>
        <end position="77"/>
    </location>
</feature>
<dbReference type="AlphaFoldDB" id="A0A5J4TND1"/>
<reference evidence="2 3" key="1">
    <citation type="submission" date="2019-03" db="EMBL/GenBank/DDBJ databases">
        <title>Single cell metagenomics reveals metabolic interactions within the superorganism composed of flagellate Streblomastix strix and complex community of Bacteroidetes bacteria on its surface.</title>
        <authorList>
            <person name="Treitli S.C."/>
            <person name="Kolisko M."/>
            <person name="Husnik F."/>
            <person name="Keeling P."/>
            <person name="Hampl V."/>
        </authorList>
    </citation>
    <scope>NUCLEOTIDE SEQUENCE [LARGE SCALE GENOMIC DNA]</scope>
    <source>
        <strain evidence="2">ST1C</strain>
    </source>
</reference>
<comment type="caution">
    <text evidence="2">The sequence shown here is derived from an EMBL/GenBank/DDBJ whole genome shotgun (WGS) entry which is preliminary data.</text>
</comment>
<organism evidence="2 3">
    <name type="scientific">Streblomastix strix</name>
    <dbReference type="NCBI Taxonomy" id="222440"/>
    <lineage>
        <taxon>Eukaryota</taxon>
        <taxon>Metamonada</taxon>
        <taxon>Preaxostyla</taxon>
        <taxon>Oxymonadida</taxon>
        <taxon>Streblomastigidae</taxon>
        <taxon>Streblomastix</taxon>
    </lineage>
</organism>
<feature type="signal peptide" evidence="1">
    <location>
        <begin position="1"/>
        <end position="28"/>
    </location>
</feature>
<evidence type="ECO:0008006" key="4">
    <source>
        <dbReference type="Google" id="ProtNLM"/>
    </source>
</evidence>